<dbReference type="InterPro" id="IPR029062">
    <property type="entry name" value="Class_I_gatase-like"/>
</dbReference>
<sequence>MEVLVTVDVLRRANADVVVSSAEGGAEVVVARHGTRIVADALLHDAVAAGQQFDLVIVPASRALSALLLPCSIRVACPARKTLAGTEALVALLKVHAAAGRAYGATAQVLEPHGLLEGKKATTCASTADPSECGSRVVVDGNLATSGSPGTAMEFALAVAEKLLSPEAAREAKRVLVPVAAGTEPVEAAATADVLNRAGARVTVATADPPGDDGLVVQAAYGVKLVADSRVADLQGESFDLIALPSINLCAVGRNAWVSWSQRLQSAREDGQDPRREWGLYGAICAAPAVTLAYWGMLKGLKATCYPLFMEKFTAEVIPVDSRVVVDRNAVTSQGPGTAIEFALAMVEKLYGKEKMEEVAGPLYLRPQHGAEYTIEELNSVEWECGSTPQVLVPVANGSEEIEAFNLIDVLRRAGANVIVASVEEKLQIVTRRHKFNLIADMMLDEATEMQFDLIVMPGGLQGAQKFASTKKLVDLLKKQAESNKPYGAICASPAHVLQPHGLLKGKKATAFPPMSHLLTDQSACEHRVVVDGNLITSRAPGTATEFTLAIVEKLFGRDKAVSIAKELIFM</sequence>
<dbReference type="GO" id="GO:1903189">
    <property type="term" value="P:glyoxal metabolic process"/>
    <property type="evidence" value="ECO:0007669"/>
    <property type="project" value="TreeGrafter"/>
</dbReference>
<accession>A0A811PDW9</accession>
<dbReference type="OrthoDB" id="543156at2759"/>
<evidence type="ECO:0000256" key="2">
    <source>
        <dbReference type="ARBA" id="ARBA00022737"/>
    </source>
</evidence>
<keyword evidence="2" id="KW-0677">Repeat</keyword>
<dbReference type="InterPro" id="IPR050325">
    <property type="entry name" value="Prot/Nucl_acid_deglycase"/>
</dbReference>
<evidence type="ECO:0000256" key="1">
    <source>
        <dbReference type="ARBA" id="ARBA00008542"/>
    </source>
</evidence>
<dbReference type="Proteomes" id="UP000604825">
    <property type="component" value="Unassembled WGS sequence"/>
</dbReference>
<comment type="similarity">
    <text evidence="1">Belongs to the peptidase C56 family.</text>
</comment>
<dbReference type="InterPro" id="IPR002818">
    <property type="entry name" value="DJ-1/PfpI"/>
</dbReference>
<dbReference type="SUPFAM" id="SSF52317">
    <property type="entry name" value="Class I glutamine amidotransferase-like"/>
    <property type="match status" value="3"/>
</dbReference>
<dbReference type="NCBIfam" id="TIGR01383">
    <property type="entry name" value="not_thiJ"/>
    <property type="match status" value="2"/>
</dbReference>
<comment type="caution">
    <text evidence="4">The sequence shown here is derived from an EMBL/GenBank/DDBJ whole genome shotgun (WGS) entry which is preliminary data.</text>
</comment>
<feature type="domain" description="DJ-1/PfpI" evidence="3">
    <location>
        <begin position="390"/>
        <end position="553"/>
    </location>
</feature>
<reference evidence="4" key="1">
    <citation type="submission" date="2020-10" db="EMBL/GenBank/DDBJ databases">
        <authorList>
            <person name="Han B."/>
            <person name="Lu T."/>
            <person name="Zhao Q."/>
            <person name="Huang X."/>
            <person name="Zhao Y."/>
        </authorList>
    </citation>
    <scope>NUCLEOTIDE SEQUENCE</scope>
</reference>
<dbReference type="Gene3D" id="3.40.50.880">
    <property type="match status" value="3"/>
</dbReference>
<organism evidence="4 5">
    <name type="scientific">Miscanthus lutarioriparius</name>
    <dbReference type="NCBI Taxonomy" id="422564"/>
    <lineage>
        <taxon>Eukaryota</taxon>
        <taxon>Viridiplantae</taxon>
        <taxon>Streptophyta</taxon>
        <taxon>Embryophyta</taxon>
        <taxon>Tracheophyta</taxon>
        <taxon>Spermatophyta</taxon>
        <taxon>Magnoliopsida</taxon>
        <taxon>Liliopsida</taxon>
        <taxon>Poales</taxon>
        <taxon>Poaceae</taxon>
        <taxon>PACMAD clade</taxon>
        <taxon>Panicoideae</taxon>
        <taxon>Andropogonodae</taxon>
        <taxon>Andropogoneae</taxon>
        <taxon>Saccharinae</taxon>
        <taxon>Miscanthus</taxon>
    </lineage>
</organism>
<evidence type="ECO:0000313" key="4">
    <source>
        <dbReference type="EMBL" id="CAD6240489.1"/>
    </source>
</evidence>
<gene>
    <name evidence="4" type="ORF">NCGR_LOCUS27069</name>
</gene>
<dbReference type="PANTHER" id="PTHR48094:SF12">
    <property type="entry name" value="PARKINSON DISEASE PROTEIN 7 HOMOLOG"/>
    <property type="match status" value="1"/>
</dbReference>
<dbReference type="InterPro" id="IPR006287">
    <property type="entry name" value="DJ-1"/>
</dbReference>
<evidence type="ECO:0000259" key="3">
    <source>
        <dbReference type="Pfam" id="PF01965"/>
    </source>
</evidence>
<proteinExistence type="inferred from homology"/>
<evidence type="ECO:0000313" key="5">
    <source>
        <dbReference type="Proteomes" id="UP000604825"/>
    </source>
</evidence>
<dbReference type="PANTHER" id="PTHR48094">
    <property type="entry name" value="PROTEIN/NUCLEIC ACID DEGLYCASE DJ-1-RELATED"/>
    <property type="match status" value="1"/>
</dbReference>
<dbReference type="EMBL" id="CAJGYO010000006">
    <property type="protein sequence ID" value="CAD6240489.1"/>
    <property type="molecule type" value="Genomic_DNA"/>
</dbReference>
<dbReference type="FunFam" id="3.40.50.880:FF:000015">
    <property type="entry name" value="Protein DJ-1 homolog C"/>
    <property type="match status" value="2"/>
</dbReference>
<protein>
    <recommendedName>
        <fullName evidence="3">DJ-1/PfpI domain-containing protein</fullName>
    </recommendedName>
</protein>
<dbReference type="CDD" id="cd03135">
    <property type="entry name" value="GATase1_DJ-1"/>
    <property type="match status" value="2"/>
</dbReference>
<keyword evidence="5" id="KW-1185">Reference proteome</keyword>
<dbReference type="Pfam" id="PF01965">
    <property type="entry name" value="DJ-1_PfpI"/>
    <property type="match status" value="3"/>
</dbReference>
<feature type="domain" description="DJ-1/PfpI" evidence="3">
    <location>
        <begin position="173"/>
        <end position="348"/>
    </location>
</feature>
<name>A0A811PDW9_9POAL</name>
<feature type="domain" description="DJ-1/PfpI" evidence="3">
    <location>
        <begin position="81"/>
        <end position="161"/>
    </location>
</feature>
<dbReference type="GO" id="GO:0005737">
    <property type="term" value="C:cytoplasm"/>
    <property type="evidence" value="ECO:0007669"/>
    <property type="project" value="TreeGrafter"/>
</dbReference>
<dbReference type="AlphaFoldDB" id="A0A811PDW9"/>